<evidence type="ECO:0000256" key="2">
    <source>
        <dbReference type="ARBA" id="ARBA00022490"/>
    </source>
</evidence>
<dbReference type="InterPro" id="IPR039422">
    <property type="entry name" value="MarR/SlyA-like"/>
</dbReference>
<dbReference type="SMART" id="SM00347">
    <property type="entry name" value="HTH_MARR"/>
    <property type="match status" value="1"/>
</dbReference>
<evidence type="ECO:0000256" key="3">
    <source>
        <dbReference type="ARBA" id="ARBA00023015"/>
    </source>
</evidence>
<feature type="domain" description="HTH marR-type" evidence="6">
    <location>
        <begin position="15"/>
        <end position="143"/>
    </location>
</feature>
<dbReference type="OrthoDB" id="9806864at2"/>
<evidence type="ECO:0000256" key="1">
    <source>
        <dbReference type="ARBA" id="ARBA00004496"/>
    </source>
</evidence>
<dbReference type="InterPro" id="IPR000835">
    <property type="entry name" value="HTH_MarR-typ"/>
</dbReference>
<dbReference type="GO" id="GO:0003700">
    <property type="term" value="F:DNA-binding transcription factor activity"/>
    <property type="evidence" value="ECO:0007669"/>
    <property type="project" value="InterPro"/>
</dbReference>
<accession>A0A1Y3PG81</accession>
<comment type="subcellular location">
    <subcellularLocation>
        <location evidence="1">Cytoplasm</location>
    </subcellularLocation>
</comment>
<evidence type="ECO:0000256" key="5">
    <source>
        <dbReference type="ARBA" id="ARBA00023163"/>
    </source>
</evidence>
<evidence type="ECO:0000259" key="6">
    <source>
        <dbReference type="PROSITE" id="PS50995"/>
    </source>
</evidence>
<dbReference type="EMBL" id="LOHF01000001">
    <property type="protein sequence ID" value="OUM75824.1"/>
    <property type="molecule type" value="Genomic_DNA"/>
</dbReference>
<name>A0A1Y3PG81_9PSED</name>
<dbReference type="InterPro" id="IPR055166">
    <property type="entry name" value="Transc_reg_Sar_Rot_HTH"/>
</dbReference>
<keyword evidence="2" id="KW-0963">Cytoplasm</keyword>
<keyword evidence="4" id="KW-0238">DNA-binding</keyword>
<keyword evidence="5" id="KW-0804">Transcription</keyword>
<reference evidence="7 8" key="1">
    <citation type="journal article" date="2017" name="Syst. Appl. Microbiol.">
        <title>Pseudomonas caspiana sp. nov., a citrus pathogen in the Pseudomonas syringae phylogenetic group.</title>
        <authorList>
            <person name="Busquets A."/>
            <person name="Gomila M."/>
            <person name="Beiki F."/>
            <person name="Mulet M."/>
            <person name="Rahimian H."/>
            <person name="Garcia-Valdes E."/>
            <person name="Lalucat J."/>
        </authorList>
    </citation>
    <scope>NUCLEOTIDE SEQUENCE [LARGE SCALE GENOMIC DNA]</scope>
    <source>
        <strain evidence="7 8">FBF102</strain>
    </source>
</reference>
<dbReference type="RefSeq" id="WP_087264314.1">
    <property type="nucleotide sequence ID" value="NZ_JBJGBV010000001.1"/>
</dbReference>
<proteinExistence type="predicted"/>
<protein>
    <submittedName>
        <fullName evidence="7">MarR family transcriptional regulator</fullName>
    </submittedName>
</protein>
<organism evidence="7 8">
    <name type="scientific">Pseudomonas caspiana</name>
    <dbReference type="NCBI Taxonomy" id="1451454"/>
    <lineage>
        <taxon>Bacteria</taxon>
        <taxon>Pseudomonadati</taxon>
        <taxon>Pseudomonadota</taxon>
        <taxon>Gammaproteobacteria</taxon>
        <taxon>Pseudomonadales</taxon>
        <taxon>Pseudomonadaceae</taxon>
        <taxon>Pseudomonas</taxon>
    </lineage>
</organism>
<evidence type="ECO:0000256" key="4">
    <source>
        <dbReference type="ARBA" id="ARBA00023125"/>
    </source>
</evidence>
<comment type="caution">
    <text evidence="7">The sequence shown here is derived from an EMBL/GenBank/DDBJ whole genome shotgun (WGS) entry which is preliminary data.</text>
</comment>
<evidence type="ECO:0000313" key="8">
    <source>
        <dbReference type="Proteomes" id="UP000195440"/>
    </source>
</evidence>
<dbReference type="InterPro" id="IPR036390">
    <property type="entry name" value="WH_DNA-bd_sf"/>
</dbReference>
<sequence length="151" mass="17005">MKAKKKAGPPVQSLSDFLCFSVYSTNLAFGKIYKPVLDKLGLTYTQYITIVALWEHDALTVSALGERLFLESNTLTPILKKLEVAGYVTRRRDLEDERSVLVSLTSQGRSLREACPELSITEATGLADEEFIQLQRSISKLRDSMNRFRAD</sequence>
<keyword evidence="3" id="KW-0805">Transcription regulation</keyword>
<dbReference type="PANTHER" id="PTHR33164:SF5">
    <property type="entry name" value="ORGANIC HYDROPEROXIDE RESISTANCE TRANSCRIPTIONAL REGULATOR"/>
    <property type="match status" value="1"/>
</dbReference>
<dbReference type="FunFam" id="1.10.10.10:FF:000163">
    <property type="entry name" value="MarR family transcriptional regulator"/>
    <property type="match status" value="1"/>
</dbReference>
<dbReference type="GO" id="GO:0003677">
    <property type="term" value="F:DNA binding"/>
    <property type="evidence" value="ECO:0007669"/>
    <property type="project" value="UniProtKB-KW"/>
</dbReference>
<dbReference type="Proteomes" id="UP000195440">
    <property type="component" value="Unassembled WGS sequence"/>
</dbReference>
<dbReference type="GO" id="GO:0006950">
    <property type="term" value="P:response to stress"/>
    <property type="evidence" value="ECO:0007669"/>
    <property type="project" value="TreeGrafter"/>
</dbReference>
<dbReference type="InterPro" id="IPR036388">
    <property type="entry name" value="WH-like_DNA-bd_sf"/>
</dbReference>
<dbReference type="AlphaFoldDB" id="A0A1Y3PG81"/>
<dbReference type="PRINTS" id="PR00598">
    <property type="entry name" value="HTHMARR"/>
</dbReference>
<keyword evidence="8" id="KW-1185">Reference proteome</keyword>
<dbReference type="SUPFAM" id="SSF46785">
    <property type="entry name" value="Winged helix' DNA-binding domain"/>
    <property type="match status" value="1"/>
</dbReference>
<dbReference type="Pfam" id="PF22381">
    <property type="entry name" value="Staph_reg_Sar_Rot"/>
    <property type="match status" value="1"/>
</dbReference>
<gene>
    <name evidence="7" type="ORF">AUC60_01590</name>
</gene>
<dbReference type="Gene3D" id="1.10.10.10">
    <property type="entry name" value="Winged helix-like DNA-binding domain superfamily/Winged helix DNA-binding domain"/>
    <property type="match status" value="1"/>
</dbReference>
<dbReference type="GO" id="GO:0005737">
    <property type="term" value="C:cytoplasm"/>
    <property type="evidence" value="ECO:0007669"/>
    <property type="project" value="UniProtKB-SubCell"/>
</dbReference>
<evidence type="ECO:0000313" key="7">
    <source>
        <dbReference type="EMBL" id="OUM75824.1"/>
    </source>
</evidence>
<dbReference type="PANTHER" id="PTHR33164">
    <property type="entry name" value="TRANSCRIPTIONAL REGULATOR, MARR FAMILY"/>
    <property type="match status" value="1"/>
</dbReference>
<dbReference type="PROSITE" id="PS50995">
    <property type="entry name" value="HTH_MARR_2"/>
    <property type="match status" value="1"/>
</dbReference>